<feature type="compositionally biased region" description="Polar residues" evidence="2">
    <location>
        <begin position="454"/>
        <end position="501"/>
    </location>
</feature>
<gene>
    <name evidence="4" type="ORF">ODALV1_LOCUS24184</name>
</gene>
<organism evidence="4 5">
    <name type="scientific">Orchesella dallaii</name>
    <dbReference type="NCBI Taxonomy" id="48710"/>
    <lineage>
        <taxon>Eukaryota</taxon>
        <taxon>Metazoa</taxon>
        <taxon>Ecdysozoa</taxon>
        <taxon>Arthropoda</taxon>
        <taxon>Hexapoda</taxon>
        <taxon>Collembola</taxon>
        <taxon>Entomobryomorpha</taxon>
        <taxon>Entomobryoidea</taxon>
        <taxon>Orchesellidae</taxon>
        <taxon>Orchesellinae</taxon>
        <taxon>Orchesella</taxon>
    </lineage>
</organism>
<feature type="region of interest" description="Disordered" evidence="2">
    <location>
        <begin position="1604"/>
        <end position="1636"/>
    </location>
</feature>
<dbReference type="PANTHER" id="PTHR31434">
    <property type="entry name" value="S PHASE CYCLIN A-ASSOCIATED PROTEIN IN THE ENDOPLASMIC RETICULUM"/>
    <property type="match status" value="1"/>
</dbReference>
<feature type="region of interest" description="Disordered" evidence="2">
    <location>
        <begin position="926"/>
        <end position="994"/>
    </location>
</feature>
<proteinExistence type="predicted"/>
<feature type="compositionally biased region" description="Polar residues" evidence="2">
    <location>
        <begin position="1616"/>
        <end position="1627"/>
    </location>
</feature>
<dbReference type="EMBL" id="CAXLJM020000088">
    <property type="protein sequence ID" value="CAL8131446.1"/>
    <property type="molecule type" value="Genomic_DNA"/>
</dbReference>
<name>A0ABP1RNE3_9HEXA</name>
<dbReference type="InterPro" id="IPR032446">
    <property type="entry name" value="SCAPER_N"/>
</dbReference>
<dbReference type="CDD" id="cd06503">
    <property type="entry name" value="ATP-synt_Fo_b"/>
    <property type="match status" value="1"/>
</dbReference>
<feature type="compositionally biased region" description="Basic and acidic residues" evidence="2">
    <location>
        <begin position="971"/>
        <end position="994"/>
    </location>
</feature>
<feature type="region of interest" description="Disordered" evidence="2">
    <location>
        <begin position="454"/>
        <end position="588"/>
    </location>
</feature>
<feature type="region of interest" description="Disordered" evidence="2">
    <location>
        <begin position="388"/>
        <end position="407"/>
    </location>
</feature>
<feature type="coiled-coil region" evidence="1">
    <location>
        <begin position="776"/>
        <end position="846"/>
    </location>
</feature>
<dbReference type="Proteomes" id="UP001642540">
    <property type="component" value="Unassembled WGS sequence"/>
</dbReference>
<keyword evidence="1" id="KW-0175">Coiled coil</keyword>
<evidence type="ECO:0000259" key="3">
    <source>
        <dbReference type="Pfam" id="PF16501"/>
    </source>
</evidence>
<dbReference type="Pfam" id="PF16501">
    <property type="entry name" value="SCAPER_N"/>
    <property type="match status" value="1"/>
</dbReference>
<keyword evidence="5" id="KW-1185">Reference proteome</keyword>
<reference evidence="4 5" key="1">
    <citation type="submission" date="2024-08" db="EMBL/GenBank/DDBJ databases">
        <authorList>
            <person name="Cucini C."/>
            <person name="Frati F."/>
        </authorList>
    </citation>
    <scope>NUCLEOTIDE SEQUENCE [LARGE SCALE GENOMIC DNA]</scope>
</reference>
<feature type="region of interest" description="Disordered" evidence="2">
    <location>
        <begin position="22"/>
        <end position="75"/>
    </location>
</feature>
<feature type="compositionally biased region" description="Basic and acidic residues" evidence="2">
    <location>
        <begin position="926"/>
        <end position="963"/>
    </location>
</feature>
<feature type="coiled-coil region" evidence="1">
    <location>
        <begin position="666"/>
        <end position="700"/>
    </location>
</feature>
<evidence type="ECO:0000313" key="4">
    <source>
        <dbReference type="EMBL" id="CAL8131446.1"/>
    </source>
</evidence>
<sequence>MDKVDLPIITCNDGLVHRDREQTTPVRLVSSARRPSTPGSNWKPGLTVGSRRSREPEKSTRGSRIRSASAGRDPKSELTSRYWSYLFGNLERSISEIYDSCEKQDNVLQCKEVLLILENYVRDFNNLIEWLNLKWSYEQTPPPMRPNALAWEIRKPSLCILPHTRAYEKLVGIVSGGNNSAIKTDQASSAVNVELPSDSDASALNAASSLSKTDDTQKMSELEQTIMPVLSETNNEPECNTYNRVDIGLQTEFDPDVLYVIGGRNIACQTDYCDQYGPLELVPSHDTPIIIQFLDPCDSDTELSVGMDTSMTIPNKFIEDNPDICANSAMTSASSCPGLIHSSKSLSDTCADIATTTNCTTNIDTAVNTVVETKSSATQLSVGVLIEEASESSPPSNDGSGDCKSKVDGILADFPQSGTIEGIGKEPAIIQNGDSNVKTTFADKAKNGMLRQNTQQAKSVPNNMNNIGLNSKASGNNKGKSAPSYRSNIASRCRTAVNTSKQQKKHPPGNSGTPRQGPSTMRNSDNHSRNDSRTGMIRSKSMINPSLSSARQLRSNIVNEDRRNMGKKQNIVKPLTQSNGKTNDEKNKNFISLPDVSVHRKRNSTVDEDGWEIVRARSSRSKWSPSGSSLSIPLITDTANGNNNTINNDINWKEVDDEGAGEDEEIKKKEEDLDNAIREEELIEEELRQVEKDFEMIENESRDDTTISENDNAPSPDGIHPLAEMDVEKEQFFFICMDDEAGAKAEDFPPREPGRIVALREKLMSPAKRCDSAETLRKYQAKLAKAERNREKLLQAKYNRYVELSERFEALNETTKKLVSEREELITKAEARLQRAAQNRKLHLQNIVRKAHDEEAKAKEIAFINLLEAQNKRHDYLATAHEIEGRLQTIQEERRMKLEERSSKALLVIERQSRIRNNWQSKLERMQEKRRKAEERITREKEEKAKERSELAQEKARDREERISALNAAKQAEKEELQKKIQQKQEDTARRHEENMEQIRQKAIELSVPRSQEDSSVPAIVRVCTLCKVSLPSEVQELAHLRGRAHMDAVRKSENISSNAAVIESFGLKYVCDLTMDKIDFKIQVDKNRFKLLKKHCNKLMQRLIDGGMEYENLEKELSFTAPVSCDPDLKAKVHKNIRELDRLVGLFEKKKGTPALAISMDRLMTDIRRTSVQKKSVKDVVISLGVVNVALRVVKCSASDLPDKLKTSACNLLVGVLYDSQPNAMYCLRGTAICILVECCAERLNTLIPEGSRWVAGSATSPTEQIPYDPVLEALLELLFSIMNLVPDPFNGIGREGLLDKHTLVGVKNRTIDIIGYLVTSSVIDRFAIYCSAVRGPIEDQPGVAELLKMILDLLVVIVYALQFCWPGNGSNGRRDTDTTQLLAALESSELAGAVSMSYTLLLHQGAPTRPRMTPGIVEPDIHTVPPPPGERTASIVRSTLLLINAVARVDHQALQNVLGSEAVSLQFRHIASQLLWQVVPHRSDPIARKLLNELLIAIAYFTVGNKHNQVTIQSGQTPTVLQQLCTLPHEFFNEISGIKVLFPTLISATYGCPENIEILVQNHIDLKALDAFMQSNHAVESDILKKLKINALSKITDRTYSVDNRENEEPPKLNGSNKCPTQKMTNGHEPNIKC</sequence>
<accession>A0ABP1RNE3</accession>
<evidence type="ECO:0000313" key="5">
    <source>
        <dbReference type="Proteomes" id="UP001642540"/>
    </source>
</evidence>
<feature type="domain" description="S phase cyclin A-associated protein in the endoplasmic reticulum N-terminal" evidence="3">
    <location>
        <begin position="70"/>
        <end position="159"/>
    </location>
</feature>
<dbReference type="PANTHER" id="PTHR31434:SF2">
    <property type="entry name" value="S PHASE CYCLIN A-ASSOCIATED PROTEIN IN THE ENDOPLASMIC RETICULUM"/>
    <property type="match status" value="1"/>
</dbReference>
<evidence type="ECO:0000256" key="2">
    <source>
        <dbReference type="SAM" id="MobiDB-lite"/>
    </source>
</evidence>
<feature type="compositionally biased region" description="Polar residues" evidence="2">
    <location>
        <begin position="541"/>
        <end position="558"/>
    </location>
</feature>
<feature type="compositionally biased region" description="Polar residues" evidence="2">
    <location>
        <begin position="510"/>
        <end position="523"/>
    </location>
</feature>
<evidence type="ECO:0000256" key="1">
    <source>
        <dbReference type="SAM" id="Coils"/>
    </source>
</evidence>
<protein>
    <recommendedName>
        <fullName evidence="3">S phase cyclin A-associated protein in the endoplasmic reticulum N-terminal domain-containing protein</fullName>
    </recommendedName>
</protein>
<comment type="caution">
    <text evidence="4">The sequence shown here is derived from an EMBL/GenBank/DDBJ whole genome shotgun (WGS) entry which is preliminary data.</text>
</comment>